<sequence>MVGLCEGSNEPAGSLNALILAMNSTQGPSQKVSDENFDEIVLEWTDDEDTEVGSAGGVDIRLKKVRGRQVMKKLNMEKLKNEEEENLKQIFKRKLLH</sequence>
<keyword evidence="2" id="KW-1185">Reference proteome</keyword>
<protein>
    <submittedName>
        <fullName evidence="1">Uncharacterized protein</fullName>
    </submittedName>
</protein>
<evidence type="ECO:0000313" key="1">
    <source>
        <dbReference type="EMBL" id="KAJ4428577.1"/>
    </source>
</evidence>
<name>A0ABQ8S3J8_PERAM</name>
<proteinExistence type="predicted"/>
<gene>
    <name evidence="1" type="ORF">ANN_24621</name>
</gene>
<organism evidence="1 2">
    <name type="scientific">Periplaneta americana</name>
    <name type="common">American cockroach</name>
    <name type="synonym">Blatta americana</name>
    <dbReference type="NCBI Taxonomy" id="6978"/>
    <lineage>
        <taxon>Eukaryota</taxon>
        <taxon>Metazoa</taxon>
        <taxon>Ecdysozoa</taxon>
        <taxon>Arthropoda</taxon>
        <taxon>Hexapoda</taxon>
        <taxon>Insecta</taxon>
        <taxon>Pterygota</taxon>
        <taxon>Neoptera</taxon>
        <taxon>Polyneoptera</taxon>
        <taxon>Dictyoptera</taxon>
        <taxon>Blattodea</taxon>
        <taxon>Blattoidea</taxon>
        <taxon>Blattidae</taxon>
        <taxon>Blattinae</taxon>
        <taxon>Periplaneta</taxon>
    </lineage>
</organism>
<dbReference type="Proteomes" id="UP001148838">
    <property type="component" value="Unassembled WGS sequence"/>
</dbReference>
<comment type="caution">
    <text evidence="1">The sequence shown here is derived from an EMBL/GenBank/DDBJ whole genome shotgun (WGS) entry which is preliminary data.</text>
</comment>
<reference evidence="1 2" key="1">
    <citation type="journal article" date="2022" name="Allergy">
        <title>Genome assembly and annotation of Periplaneta americana reveal a comprehensive cockroach allergen profile.</title>
        <authorList>
            <person name="Wang L."/>
            <person name="Xiong Q."/>
            <person name="Saelim N."/>
            <person name="Wang L."/>
            <person name="Nong W."/>
            <person name="Wan A.T."/>
            <person name="Shi M."/>
            <person name="Liu X."/>
            <person name="Cao Q."/>
            <person name="Hui J.H.L."/>
            <person name="Sookrung N."/>
            <person name="Leung T.F."/>
            <person name="Tungtrongchitr A."/>
            <person name="Tsui S.K.W."/>
        </authorList>
    </citation>
    <scope>NUCLEOTIDE SEQUENCE [LARGE SCALE GENOMIC DNA]</scope>
    <source>
        <strain evidence="1">PWHHKU_190912</strain>
    </source>
</reference>
<accession>A0ABQ8S3J8</accession>
<dbReference type="EMBL" id="JAJSOF020000037">
    <property type="protein sequence ID" value="KAJ4428577.1"/>
    <property type="molecule type" value="Genomic_DNA"/>
</dbReference>
<evidence type="ECO:0000313" key="2">
    <source>
        <dbReference type="Proteomes" id="UP001148838"/>
    </source>
</evidence>